<accession>A0ABU6YR77</accession>
<feature type="region of interest" description="Disordered" evidence="1">
    <location>
        <begin position="138"/>
        <end position="172"/>
    </location>
</feature>
<evidence type="ECO:0000313" key="2">
    <source>
        <dbReference type="EMBL" id="MED6211865.1"/>
    </source>
</evidence>
<gene>
    <name evidence="2" type="ORF">PIB30_077699</name>
</gene>
<dbReference type="EMBL" id="JASCZI010242708">
    <property type="protein sequence ID" value="MED6211865.1"/>
    <property type="molecule type" value="Genomic_DNA"/>
</dbReference>
<protein>
    <submittedName>
        <fullName evidence="2">Uncharacterized protein</fullName>
    </submittedName>
</protein>
<reference evidence="2 3" key="1">
    <citation type="journal article" date="2023" name="Plants (Basel)">
        <title>Bridging the Gap: Combining Genomics and Transcriptomics Approaches to Understand Stylosanthes scabra, an Orphan Legume from the Brazilian Caatinga.</title>
        <authorList>
            <person name="Ferreira-Neto J.R.C."/>
            <person name="da Silva M.D."/>
            <person name="Binneck E."/>
            <person name="de Melo N.F."/>
            <person name="da Silva R.H."/>
            <person name="de Melo A.L.T.M."/>
            <person name="Pandolfi V."/>
            <person name="Bustamante F.O."/>
            <person name="Brasileiro-Vidal A.C."/>
            <person name="Benko-Iseppon A.M."/>
        </authorList>
    </citation>
    <scope>NUCLEOTIDE SEQUENCE [LARGE SCALE GENOMIC DNA]</scope>
    <source>
        <tissue evidence="2">Leaves</tissue>
    </source>
</reference>
<comment type="caution">
    <text evidence="2">The sequence shown here is derived from an EMBL/GenBank/DDBJ whole genome shotgun (WGS) entry which is preliminary data.</text>
</comment>
<name>A0ABU6YR77_9FABA</name>
<dbReference type="Proteomes" id="UP001341840">
    <property type="component" value="Unassembled WGS sequence"/>
</dbReference>
<evidence type="ECO:0000313" key="3">
    <source>
        <dbReference type="Proteomes" id="UP001341840"/>
    </source>
</evidence>
<organism evidence="2 3">
    <name type="scientific">Stylosanthes scabra</name>
    <dbReference type="NCBI Taxonomy" id="79078"/>
    <lineage>
        <taxon>Eukaryota</taxon>
        <taxon>Viridiplantae</taxon>
        <taxon>Streptophyta</taxon>
        <taxon>Embryophyta</taxon>
        <taxon>Tracheophyta</taxon>
        <taxon>Spermatophyta</taxon>
        <taxon>Magnoliopsida</taxon>
        <taxon>eudicotyledons</taxon>
        <taxon>Gunneridae</taxon>
        <taxon>Pentapetalae</taxon>
        <taxon>rosids</taxon>
        <taxon>fabids</taxon>
        <taxon>Fabales</taxon>
        <taxon>Fabaceae</taxon>
        <taxon>Papilionoideae</taxon>
        <taxon>50 kb inversion clade</taxon>
        <taxon>dalbergioids sensu lato</taxon>
        <taxon>Dalbergieae</taxon>
        <taxon>Pterocarpus clade</taxon>
        <taxon>Stylosanthes</taxon>
    </lineage>
</organism>
<proteinExistence type="predicted"/>
<evidence type="ECO:0000256" key="1">
    <source>
        <dbReference type="SAM" id="MobiDB-lite"/>
    </source>
</evidence>
<feature type="region of interest" description="Disordered" evidence="1">
    <location>
        <begin position="1"/>
        <end position="53"/>
    </location>
</feature>
<sequence length="172" mass="19467">MITTTKSRLRHDPPPYSRRELPFPSLSSRLPTPLQTPLKTTKREPHPNLELPKCDTTFTQHPTPQQGITFGVLFHNPKRDYHLQNVTYVTFPSIKPKPSQPSPPSKRDFLLAPFTQNSHLDLPPQTETRTNLLILEEFEDKTGDNMAGNEDKVGSASKASSKDVSNHFFDPP</sequence>
<feature type="compositionally biased region" description="Low complexity" evidence="1">
    <location>
        <begin position="30"/>
        <end position="39"/>
    </location>
</feature>
<feature type="compositionally biased region" description="Basic and acidic residues" evidence="1">
    <location>
        <begin position="10"/>
        <end position="21"/>
    </location>
</feature>
<keyword evidence="3" id="KW-1185">Reference proteome</keyword>